<feature type="transmembrane region" description="Helical" evidence="6">
    <location>
        <begin position="133"/>
        <end position="152"/>
    </location>
</feature>
<accession>A0ABR4M2T5</accession>
<dbReference type="InterPro" id="IPR011701">
    <property type="entry name" value="MFS"/>
</dbReference>
<evidence type="ECO:0000256" key="3">
    <source>
        <dbReference type="ARBA" id="ARBA00022989"/>
    </source>
</evidence>
<evidence type="ECO:0000259" key="7">
    <source>
        <dbReference type="PROSITE" id="PS50850"/>
    </source>
</evidence>
<comment type="subcellular location">
    <subcellularLocation>
        <location evidence="1">Membrane</location>
        <topology evidence="1">Multi-pass membrane protein</topology>
    </subcellularLocation>
</comment>
<feature type="transmembrane region" description="Helical" evidence="6">
    <location>
        <begin position="158"/>
        <end position="180"/>
    </location>
</feature>
<feature type="transmembrane region" description="Helical" evidence="6">
    <location>
        <begin position="101"/>
        <end position="121"/>
    </location>
</feature>
<feature type="transmembrane region" description="Helical" evidence="6">
    <location>
        <begin position="422"/>
        <end position="445"/>
    </location>
</feature>
<feature type="domain" description="Major facilitator superfamily (MFS) profile" evidence="7">
    <location>
        <begin position="52"/>
        <end position="508"/>
    </location>
</feature>
<feature type="transmembrane region" description="Helical" evidence="6">
    <location>
        <begin position="360"/>
        <end position="377"/>
    </location>
</feature>
<feature type="transmembrane region" description="Helical" evidence="6">
    <location>
        <begin position="397"/>
        <end position="416"/>
    </location>
</feature>
<keyword evidence="4 6" id="KW-0472">Membrane</keyword>
<feature type="transmembrane region" description="Helical" evidence="6">
    <location>
        <begin position="321"/>
        <end position="340"/>
    </location>
</feature>
<dbReference type="Pfam" id="PF07690">
    <property type="entry name" value="MFS_1"/>
    <property type="match status" value="1"/>
</dbReference>
<evidence type="ECO:0000256" key="6">
    <source>
        <dbReference type="SAM" id="Phobius"/>
    </source>
</evidence>
<dbReference type="InterPro" id="IPR036259">
    <property type="entry name" value="MFS_trans_sf"/>
</dbReference>
<evidence type="ECO:0000256" key="5">
    <source>
        <dbReference type="SAM" id="MobiDB-lite"/>
    </source>
</evidence>
<evidence type="ECO:0000313" key="9">
    <source>
        <dbReference type="Proteomes" id="UP001610432"/>
    </source>
</evidence>
<reference evidence="8 9" key="1">
    <citation type="submission" date="2024-07" db="EMBL/GenBank/DDBJ databases">
        <title>Section-level genome sequencing and comparative genomics of Aspergillus sections Usti and Cavernicolus.</title>
        <authorList>
            <consortium name="Lawrence Berkeley National Laboratory"/>
            <person name="Nybo J.L."/>
            <person name="Vesth T.C."/>
            <person name="Theobald S."/>
            <person name="Frisvad J.C."/>
            <person name="Larsen T.O."/>
            <person name="Kjaerboelling I."/>
            <person name="Rothschild-Mancinelli K."/>
            <person name="Lyhne E.K."/>
            <person name="Kogle M.E."/>
            <person name="Barry K."/>
            <person name="Clum A."/>
            <person name="Na H."/>
            <person name="Ledsgaard L."/>
            <person name="Lin J."/>
            <person name="Lipzen A."/>
            <person name="Kuo A."/>
            <person name="Riley R."/>
            <person name="Mondo S."/>
            <person name="Labutti K."/>
            <person name="Haridas S."/>
            <person name="Pangalinan J."/>
            <person name="Salamov A.A."/>
            <person name="Simmons B.A."/>
            <person name="Magnuson J.K."/>
            <person name="Chen J."/>
            <person name="Drula E."/>
            <person name="Henrissat B."/>
            <person name="Wiebenga A."/>
            <person name="Lubbers R.J."/>
            <person name="Gomes A.C."/>
            <person name="Macurrencykelacurrency M.R."/>
            <person name="Stajich J."/>
            <person name="Grigoriev I.V."/>
            <person name="Mortensen U.H."/>
            <person name="De Vries R.P."/>
            <person name="Baker S.E."/>
            <person name="Andersen M.R."/>
        </authorList>
    </citation>
    <scope>NUCLEOTIDE SEQUENCE [LARGE SCALE GENOMIC DNA]</scope>
    <source>
        <strain evidence="8 9">CBS 449.75</strain>
    </source>
</reference>
<keyword evidence="9" id="KW-1185">Reference proteome</keyword>
<evidence type="ECO:0000313" key="8">
    <source>
        <dbReference type="EMBL" id="KAL2870238.1"/>
    </source>
</evidence>
<dbReference type="PANTHER" id="PTHR23502">
    <property type="entry name" value="MAJOR FACILITATOR SUPERFAMILY"/>
    <property type="match status" value="1"/>
</dbReference>
<evidence type="ECO:0000256" key="4">
    <source>
        <dbReference type="ARBA" id="ARBA00023136"/>
    </source>
</evidence>
<dbReference type="SUPFAM" id="SSF103473">
    <property type="entry name" value="MFS general substrate transporter"/>
    <property type="match status" value="1"/>
</dbReference>
<evidence type="ECO:0000256" key="2">
    <source>
        <dbReference type="ARBA" id="ARBA00022692"/>
    </source>
</evidence>
<dbReference type="Gene3D" id="1.20.1250.20">
    <property type="entry name" value="MFS general substrate transporter like domains"/>
    <property type="match status" value="1"/>
</dbReference>
<feature type="transmembrane region" description="Helical" evidence="6">
    <location>
        <begin position="221"/>
        <end position="241"/>
    </location>
</feature>
<dbReference type="Proteomes" id="UP001610432">
    <property type="component" value="Unassembled WGS sequence"/>
</dbReference>
<feature type="region of interest" description="Disordered" evidence="5">
    <location>
        <begin position="1"/>
        <end position="33"/>
    </location>
</feature>
<evidence type="ECO:0000256" key="1">
    <source>
        <dbReference type="ARBA" id="ARBA00004141"/>
    </source>
</evidence>
<proteinExistence type="predicted"/>
<dbReference type="PANTHER" id="PTHR23502:SF134">
    <property type="entry name" value="MAJOR FACILITATOR SUPERFAMILY (MFS) PROFILE DOMAIN-CONTAINING PROTEIN-RELATED"/>
    <property type="match status" value="1"/>
</dbReference>
<organism evidence="8 9">
    <name type="scientific">Aspergillus lucknowensis</name>
    <dbReference type="NCBI Taxonomy" id="176173"/>
    <lineage>
        <taxon>Eukaryota</taxon>
        <taxon>Fungi</taxon>
        <taxon>Dikarya</taxon>
        <taxon>Ascomycota</taxon>
        <taxon>Pezizomycotina</taxon>
        <taxon>Eurotiomycetes</taxon>
        <taxon>Eurotiomycetidae</taxon>
        <taxon>Eurotiales</taxon>
        <taxon>Aspergillaceae</taxon>
        <taxon>Aspergillus</taxon>
        <taxon>Aspergillus subgen. Nidulantes</taxon>
    </lineage>
</organism>
<sequence length="610" mass="67402">MVSVREGPGQPQPAFGRKPGNSNSDSTTVRNHSAQNIKRSLGDDNSQHPIEYLYLTCETPLPRPYASPFLWSEPRKTAITMISCGVTAMSAYAAGEYTPPAVYNLGITLFCLGFGIAPMVLAPFSEINGRRPIFVPCGLVFTVCLIGCGATDSFTGLLVARFFLGIGGSTFSTMVGGVISDIYHAEDRNIPMSYFAGAVLFGTGLGPLITGFIQQRASWRWIYYSQAIAAAGFLIILWFFLKETRGSVLLSRKAKTLNKYYETLENTGYYGVVFESDDFPEKQQVQRVRWKVKSDEERETLAKMISISCYRPFHLLLTEPVVFFFSLWVAFSWAILYLKFSAIPLVFSSNHNFNIEQNGAVFSAVSVASIIATVISVNQEKIAARAGKMSSTPEGRLYFACIESILMPAGLFWFGWTSYPSIPWVVPTLAIGCSTIGILSIYLATFNYLADTYHRYASSAIAAQSFCRNVLGGIFPLVTNAMFTNLGYPAACSLLGGIMPTQTNVFNDYRGHESLISYLDQQLRERLGEHAFQGSCVSVMLEGFMEIEAALEARKLFPFRRVSAGGASHPPTVLLETLRIEELHKPWQVLPSPALVLRIALTSQVKNLPW</sequence>
<dbReference type="InterPro" id="IPR020846">
    <property type="entry name" value="MFS_dom"/>
</dbReference>
<feature type="transmembrane region" description="Helical" evidence="6">
    <location>
        <begin position="192"/>
        <end position="215"/>
    </location>
</feature>
<comment type="caution">
    <text evidence="8">The sequence shown here is derived from an EMBL/GenBank/DDBJ whole genome shotgun (WGS) entry which is preliminary data.</text>
</comment>
<keyword evidence="2 6" id="KW-0812">Transmembrane</keyword>
<keyword evidence="3 6" id="KW-1133">Transmembrane helix</keyword>
<feature type="compositionally biased region" description="Polar residues" evidence="5">
    <location>
        <begin position="20"/>
        <end position="33"/>
    </location>
</feature>
<dbReference type="GeneID" id="98145962"/>
<protein>
    <submittedName>
        <fullName evidence="8">Major facilitator superfamily domain-containing protein</fullName>
    </submittedName>
</protein>
<dbReference type="RefSeq" id="XP_070889217.1">
    <property type="nucleotide sequence ID" value="XM_071030890.1"/>
</dbReference>
<name>A0ABR4M2T5_9EURO</name>
<dbReference type="EMBL" id="JBFXLQ010000006">
    <property type="protein sequence ID" value="KAL2870238.1"/>
    <property type="molecule type" value="Genomic_DNA"/>
</dbReference>
<gene>
    <name evidence="8" type="ORF">BJX67DRAFT_370237</name>
</gene>
<dbReference type="PROSITE" id="PS50850">
    <property type="entry name" value="MFS"/>
    <property type="match status" value="1"/>
</dbReference>